<evidence type="ECO:0000259" key="5">
    <source>
        <dbReference type="Pfam" id="PF08501"/>
    </source>
</evidence>
<keyword evidence="7" id="KW-1185">Reference proteome</keyword>
<dbReference type="GO" id="GO:0005829">
    <property type="term" value="C:cytosol"/>
    <property type="evidence" value="ECO:0007669"/>
    <property type="project" value="TreeGrafter"/>
</dbReference>
<keyword evidence="2" id="KW-0560">Oxidoreductase</keyword>
<dbReference type="SUPFAM" id="SSF51735">
    <property type="entry name" value="NAD(P)-binding Rossmann-fold domains"/>
    <property type="match status" value="1"/>
</dbReference>
<dbReference type="SUPFAM" id="SSF53223">
    <property type="entry name" value="Aminoacid dehydrogenase-like, N-terminal domain"/>
    <property type="match status" value="1"/>
</dbReference>
<sequence length="444" mass="45825">MPIRSFGITRADRQVETLTCPALRAGPTAQFAAELPQPTTSPRVPSKGAAVRLSCGWIEGPSKVHGKSGNRGSHRWPLAAMAWAQSRHAPMSGPIPKMSKARPRSQSALAKVTAGDPAPMMQISTSPALQIVPGERIGIRPGPPRVIARPCKPGRGALFPVRAAPVDSTGLTPPNATDRNREPKMPQVATAAARVAFMIGDPIAHAVMPLKVNQWARDTGTDVMMTPLKIAPEDVAGFFATLRRLDNCLGSVVTAPHKHAALQAVDALSADARLVGAVNVVIRRADGRLLGDNTDGPGFVAAMQAQGIDPRGLNALQFGCGGAGASIAARLVRDGAGVTLCDPAPGKAQALAERLGGGARAIGAPDSVAGYGLVVNASTVGLDGVSMVHDLAGLEPGTLVGDVVTKPPVTPFLERARLLGARIQPGAAMATAQIPLILTRFGIT</sequence>
<keyword evidence="3" id="KW-0028">Amino-acid biosynthesis</keyword>
<feature type="region of interest" description="Disordered" evidence="4">
    <location>
        <begin position="165"/>
        <end position="185"/>
    </location>
</feature>
<evidence type="ECO:0000256" key="1">
    <source>
        <dbReference type="ARBA" id="ARBA00004871"/>
    </source>
</evidence>
<gene>
    <name evidence="6" type="ORF">GLS40_13040</name>
</gene>
<dbReference type="Gene3D" id="3.40.50.720">
    <property type="entry name" value="NAD(P)-binding Rossmann-like Domain"/>
    <property type="match status" value="1"/>
</dbReference>
<dbReference type="GO" id="GO:0050661">
    <property type="term" value="F:NADP binding"/>
    <property type="evidence" value="ECO:0007669"/>
    <property type="project" value="TreeGrafter"/>
</dbReference>
<evidence type="ECO:0000256" key="2">
    <source>
        <dbReference type="ARBA" id="ARBA00023002"/>
    </source>
</evidence>
<dbReference type="CDD" id="cd01065">
    <property type="entry name" value="NAD_bind_Shikimate_DH"/>
    <property type="match status" value="1"/>
</dbReference>
<evidence type="ECO:0000256" key="3">
    <source>
        <dbReference type="ARBA" id="ARBA00023141"/>
    </source>
</evidence>
<comment type="caution">
    <text evidence="6">The sequence shown here is derived from an EMBL/GenBank/DDBJ whole genome shotgun (WGS) entry which is preliminary data.</text>
</comment>
<dbReference type="PANTHER" id="PTHR21089">
    <property type="entry name" value="SHIKIMATE DEHYDROGENASE"/>
    <property type="match status" value="1"/>
</dbReference>
<dbReference type="InterPro" id="IPR046346">
    <property type="entry name" value="Aminoacid_DH-like_N_sf"/>
</dbReference>
<dbReference type="GO" id="GO:0019632">
    <property type="term" value="P:shikimate metabolic process"/>
    <property type="evidence" value="ECO:0007669"/>
    <property type="project" value="TreeGrafter"/>
</dbReference>
<dbReference type="Pfam" id="PF08501">
    <property type="entry name" value="Shikimate_dh_N"/>
    <property type="match status" value="1"/>
</dbReference>
<reference evidence="6 7" key="1">
    <citation type="submission" date="2019-11" db="EMBL/GenBank/DDBJ databases">
        <title>Pseudooceanicola pacifica sp. nov., isolated from deep-sea sediment of the Pacific Ocean.</title>
        <authorList>
            <person name="Lyu L."/>
        </authorList>
    </citation>
    <scope>NUCLEOTIDE SEQUENCE [LARGE SCALE GENOMIC DNA]</scope>
    <source>
        <strain evidence="6 7">216_PA32_1</strain>
    </source>
</reference>
<evidence type="ECO:0000256" key="4">
    <source>
        <dbReference type="SAM" id="MobiDB-lite"/>
    </source>
</evidence>
<comment type="pathway">
    <text evidence="1">Metabolic intermediate biosynthesis; chorismate biosynthesis; chorismate from D-erythrose 4-phosphate and phosphoenolpyruvate: step 4/7.</text>
</comment>
<evidence type="ECO:0000313" key="7">
    <source>
        <dbReference type="Proteomes" id="UP000443843"/>
    </source>
</evidence>
<dbReference type="InterPro" id="IPR036291">
    <property type="entry name" value="NAD(P)-bd_dom_sf"/>
</dbReference>
<dbReference type="PANTHER" id="PTHR21089:SF1">
    <property type="entry name" value="BIFUNCTIONAL 3-DEHYDROQUINATE DEHYDRATASE_SHIKIMATE DEHYDROGENASE, CHLOROPLASTIC"/>
    <property type="match status" value="1"/>
</dbReference>
<dbReference type="EMBL" id="WNXQ01000007">
    <property type="protein sequence ID" value="MWB78958.1"/>
    <property type="molecule type" value="Genomic_DNA"/>
</dbReference>
<evidence type="ECO:0000313" key="6">
    <source>
        <dbReference type="EMBL" id="MWB78958.1"/>
    </source>
</evidence>
<dbReference type="InterPro" id="IPR022893">
    <property type="entry name" value="Shikimate_DH_fam"/>
</dbReference>
<accession>A0A844WCZ0</accession>
<dbReference type="GO" id="GO:0009073">
    <property type="term" value="P:aromatic amino acid family biosynthetic process"/>
    <property type="evidence" value="ECO:0007669"/>
    <property type="project" value="UniProtKB-KW"/>
</dbReference>
<dbReference type="InterPro" id="IPR013708">
    <property type="entry name" value="Shikimate_DH-bd_N"/>
</dbReference>
<protein>
    <recommendedName>
        <fullName evidence="5">Shikimate dehydrogenase substrate binding N-terminal domain-containing protein</fullName>
    </recommendedName>
</protein>
<dbReference type="Gene3D" id="3.40.50.10860">
    <property type="entry name" value="Leucine Dehydrogenase, chain A, domain 1"/>
    <property type="match status" value="1"/>
</dbReference>
<dbReference type="AlphaFoldDB" id="A0A844WCZ0"/>
<keyword evidence="3" id="KW-0057">Aromatic amino acid biosynthesis</keyword>
<dbReference type="Proteomes" id="UP000443843">
    <property type="component" value="Unassembled WGS sequence"/>
</dbReference>
<dbReference type="GO" id="GO:0004764">
    <property type="term" value="F:shikimate 3-dehydrogenase (NADP+) activity"/>
    <property type="evidence" value="ECO:0007669"/>
    <property type="project" value="InterPro"/>
</dbReference>
<name>A0A844WCZ0_9RHOB</name>
<organism evidence="6 7">
    <name type="scientific">Pseudooceanicola pacificus</name>
    <dbReference type="NCBI Taxonomy" id="2676438"/>
    <lineage>
        <taxon>Bacteria</taxon>
        <taxon>Pseudomonadati</taxon>
        <taxon>Pseudomonadota</taxon>
        <taxon>Alphaproteobacteria</taxon>
        <taxon>Rhodobacterales</taxon>
        <taxon>Paracoccaceae</taxon>
        <taxon>Pseudooceanicola</taxon>
    </lineage>
</organism>
<proteinExistence type="predicted"/>
<feature type="domain" description="Shikimate dehydrogenase substrate binding N-terminal" evidence="5">
    <location>
        <begin position="199"/>
        <end position="281"/>
    </location>
</feature>
<dbReference type="GO" id="GO:0009423">
    <property type="term" value="P:chorismate biosynthetic process"/>
    <property type="evidence" value="ECO:0007669"/>
    <property type="project" value="TreeGrafter"/>
</dbReference>